<dbReference type="PANTHER" id="PTHR44757:SF2">
    <property type="entry name" value="BIOFILM ARCHITECTURE MAINTENANCE PROTEIN MBAA"/>
    <property type="match status" value="1"/>
</dbReference>
<keyword evidence="6" id="KW-1185">Reference proteome</keyword>
<dbReference type="InterPro" id="IPR052155">
    <property type="entry name" value="Biofilm_reg_signaling"/>
</dbReference>
<dbReference type="SUPFAM" id="SSF55785">
    <property type="entry name" value="PYP-like sensor domain (PAS domain)"/>
    <property type="match status" value="1"/>
</dbReference>
<dbReference type="AlphaFoldDB" id="A0A1G9S9N2"/>
<dbReference type="Gene3D" id="3.20.20.450">
    <property type="entry name" value="EAL domain"/>
    <property type="match status" value="1"/>
</dbReference>
<dbReference type="Gene3D" id="3.30.70.270">
    <property type="match status" value="1"/>
</dbReference>
<sequence>MSLTPTLDHPANAPPGLAPLPASPPGTALLAHFDADTLCCSFASAAFAHWAGLEGAAAAAGRTLAQLAGTTLWAQLAPALHQALAGHEAQLRHEDTGADGQPRVLDIHLLPQPGAGFFMLLHDAALRLQAERAAQASEERLQRFSAASGEGISFHHDGIISDCNDALLRLTGYTREEVLGRHMLDFVHPHDQQSVRDYMAQGREDPYEVGIVCKDAQVLALEVVGKTLPRAAGGSRVVVVRDTSARKQAQQRAEFLTLHDALTQLPNRRHLMQQLGQLLAAPQRPPLALLFFDLDHFRTVNDSLGHEAGDQLLCEVARRLQDGAAPGEGFVARVGGDQFVALLPVPRGRAQAAHEAQALLARLRAPLSIGGTPLPVSPSLGISLSPQDGDSADELLRRAAIALRRAKDDQRGSWAFYTAGMEGAPAALLHDEHLLRQALVQQSFVLHYQPQVEVASGRLCGFEALVRWQHPERGLVGPADFIPLAESRGLIAAIDHWVLREACCQASAWHAAGLPRVPVAVNLSAIEFRQRDVAQDIAQVLRECRLSPRYLEVEITESALMLDAGQARATLSRLQALGVSVAIDDFGTGYSSLAYLKRYPLDKIKVDRSFVMDTPGDSDDVAIVTAVVQLARSLQLRSVAEGVETEAQLQLLRRLGCDLAQGYGISRPLTAAQAEAWMRERSR</sequence>
<dbReference type="InterPro" id="IPR000160">
    <property type="entry name" value="GGDEF_dom"/>
</dbReference>
<feature type="domain" description="GGDEF" evidence="4">
    <location>
        <begin position="285"/>
        <end position="419"/>
    </location>
</feature>
<dbReference type="InterPro" id="IPR035965">
    <property type="entry name" value="PAS-like_dom_sf"/>
</dbReference>
<dbReference type="CDD" id="cd00130">
    <property type="entry name" value="PAS"/>
    <property type="match status" value="1"/>
</dbReference>
<evidence type="ECO:0000313" key="6">
    <source>
        <dbReference type="Proteomes" id="UP000198552"/>
    </source>
</evidence>
<proteinExistence type="predicted"/>
<dbReference type="Gene3D" id="3.30.450.20">
    <property type="entry name" value="PAS domain"/>
    <property type="match status" value="1"/>
</dbReference>
<dbReference type="PANTHER" id="PTHR44757">
    <property type="entry name" value="DIGUANYLATE CYCLASE DGCP"/>
    <property type="match status" value="1"/>
</dbReference>
<organism evidence="5 6">
    <name type="scientific">Oryzisolibacter propanilivorax</name>
    <dbReference type="NCBI Taxonomy" id="1527607"/>
    <lineage>
        <taxon>Bacteria</taxon>
        <taxon>Pseudomonadati</taxon>
        <taxon>Pseudomonadota</taxon>
        <taxon>Betaproteobacteria</taxon>
        <taxon>Burkholderiales</taxon>
        <taxon>Comamonadaceae</taxon>
        <taxon>Oryzisolibacter</taxon>
    </lineage>
</organism>
<dbReference type="InterPro" id="IPR043128">
    <property type="entry name" value="Rev_trsase/Diguanyl_cyclase"/>
</dbReference>
<feature type="domain" description="PAS" evidence="2">
    <location>
        <begin position="157"/>
        <end position="206"/>
    </location>
</feature>
<reference evidence="6" key="1">
    <citation type="submission" date="2016-10" db="EMBL/GenBank/DDBJ databases">
        <authorList>
            <person name="Varghese N."/>
            <person name="Submissions S."/>
        </authorList>
    </citation>
    <scope>NUCLEOTIDE SEQUENCE [LARGE SCALE GENOMIC DNA]</scope>
    <source>
        <strain evidence="6">EPL6</strain>
    </source>
</reference>
<dbReference type="Pfam" id="PF08448">
    <property type="entry name" value="PAS_4"/>
    <property type="match status" value="1"/>
</dbReference>
<dbReference type="NCBIfam" id="TIGR00254">
    <property type="entry name" value="GGDEF"/>
    <property type="match status" value="1"/>
</dbReference>
<dbReference type="SMART" id="SM00267">
    <property type="entry name" value="GGDEF"/>
    <property type="match status" value="1"/>
</dbReference>
<dbReference type="InterPro" id="IPR000014">
    <property type="entry name" value="PAS"/>
</dbReference>
<protein>
    <submittedName>
        <fullName evidence="5">Diguanylate cyclase/phosphodiesterase with PAS/PAC sensor(S)</fullName>
    </submittedName>
</protein>
<dbReference type="InterPro" id="IPR029787">
    <property type="entry name" value="Nucleotide_cyclase"/>
</dbReference>
<dbReference type="FunFam" id="3.20.20.450:FF:000001">
    <property type="entry name" value="Cyclic di-GMP phosphodiesterase yahA"/>
    <property type="match status" value="1"/>
</dbReference>
<dbReference type="CDD" id="cd01948">
    <property type="entry name" value="EAL"/>
    <property type="match status" value="1"/>
</dbReference>
<feature type="region of interest" description="Disordered" evidence="1">
    <location>
        <begin position="1"/>
        <end position="20"/>
    </location>
</feature>
<dbReference type="EMBL" id="FNHP01000004">
    <property type="protein sequence ID" value="SDM32081.1"/>
    <property type="molecule type" value="Genomic_DNA"/>
</dbReference>
<gene>
    <name evidence="5" type="ORF">SAMN05428957_104201</name>
</gene>
<dbReference type="SMART" id="SM00052">
    <property type="entry name" value="EAL"/>
    <property type="match status" value="1"/>
</dbReference>
<dbReference type="STRING" id="1527607.SAMN05428957_104201"/>
<dbReference type="Pfam" id="PF00563">
    <property type="entry name" value="EAL"/>
    <property type="match status" value="1"/>
</dbReference>
<dbReference type="PROSITE" id="PS50887">
    <property type="entry name" value="GGDEF"/>
    <property type="match status" value="1"/>
</dbReference>
<dbReference type="InterPro" id="IPR001633">
    <property type="entry name" value="EAL_dom"/>
</dbReference>
<evidence type="ECO:0000256" key="1">
    <source>
        <dbReference type="SAM" id="MobiDB-lite"/>
    </source>
</evidence>
<dbReference type="PROSITE" id="PS50883">
    <property type="entry name" value="EAL"/>
    <property type="match status" value="1"/>
</dbReference>
<evidence type="ECO:0000259" key="4">
    <source>
        <dbReference type="PROSITE" id="PS50887"/>
    </source>
</evidence>
<dbReference type="RefSeq" id="WP_091568944.1">
    <property type="nucleotide sequence ID" value="NZ_FNHP01000004.1"/>
</dbReference>
<evidence type="ECO:0000259" key="2">
    <source>
        <dbReference type="PROSITE" id="PS50112"/>
    </source>
</evidence>
<dbReference type="InterPro" id="IPR035919">
    <property type="entry name" value="EAL_sf"/>
</dbReference>
<dbReference type="SUPFAM" id="SSF55073">
    <property type="entry name" value="Nucleotide cyclase"/>
    <property type="match status" value="1"/>
</dbReference>
<dbReference type="SUPFAM" id="SSF141868">
    <property type="entry name" value="EAL domain-like"/>
    <property type="match status" value="1"/>
</dbReference>
<dbReference type="Proteomes" id="UP000198552">
    <property type="component" value="Unassembled WGS sequence"/>
</dbReference>
<evidence type="ECO:0000313" key="5">
    <source>
        <dbReference type="EMBL" id="SDM32081.1"/>
    </source>
</evidence>
<dbReference type="CDD" id="cd01949">
    <property type="entry name" value="GGDEF"/>
    <property type="match status" value="1"/>
</dbReference>
<dbReference type="SMART" id="SM00091">
    <property type="entry name" value="PAS"/>
    <property type="match status" value="1"/>
</dbReference>
<dbReference type="NCBIfam" id="TIGR00229">
    <property type="entry name" value="sensory_box"/>
    <property type="match status" value="1"/>
</dbReference>
<evidence type="ECO:0000259" key="3">
    <source>
        <dbReference type="PROSITE" id="PS50883"/>
    </source>
</evidence>
<feature type="domain" description="EAL" evidence="3">
    <location>
        <begin position="428"/>
        <end position="682"/>
    </location>
</feature>
<dbReference type="InterPro" id="IPR013656">
    <property type="entry name" value="PAS_4"/>
</dbReference>
<dbReference type="PROSITE" id="PS50112">
    <property type="entry name" value="PAS"/>
    <property type="match status" value="1"/>
</dbReference>
<dbReference type="Pfam" id="PF13426">
    <property type="entry name" value="PAS_9"/>
    <property type="match status" value="1"/>
</dbReference>
<accession>A0A1G9S9N2</accession>
<name>A0A1G9S9N2_9BURK</name>
<dbReference type="Pfam" id="PF00990">
    <property type="entry name" value="GGDEF"/>
    <property type="match status" value="1"/>
</dbReference>
<dbReference type="OrthoDB" id="9813903at2"/>